<feature type="transmembrane region" description="Helical" evidence="10">
    <location>
        <begin position="209"/>
        <end position="228"/>
    </location>
</feature>
<keyword evidence="7" id="KW-0406">Ion transport</keyword>
<evidence type="ECO:0008006" key="15">
    <source>
        <dbReference type="Google" id="ProtNLM"/>
    </source>
</evidence>
<evidence type="ECO:0000256" key="8">
    <source>
        <dbReference type="ARBA" id="ARBA00023136"/>
    </source>
</evidence>
<feature type="transmembrane region" description="Helical" evidence="10">
    <location>
        <begin position="175"/>
        <end position="197"/>
    </location>
</feature>
<feature type="transmembrane region" description="Helical" evidence="10">
    <location>
        <begin position="454"/>
        <end position="477"/>
    </location>
</feature>
<feature type="transmembrane region" description="Helical" evidence="10">
    <location>
        <begin position="102"/>
        <end position="122"/>
    </location>
</feature>
<dbReference type="Proteomes" id="UP001472677">
    <property type="component" value="Unassembled WGS sequence"/>
</dbReference>
<evidence type="ECO:0000313" key="13">
    <source>
        <dbReference type="EMBL" id="KAK8530001.1"/>
    </source>
</evidence>
<name>A0ABR2D5E3_9ROSI</name>
<feature type="transmembrane region" description="Helical" evidence="10">
    <location>
        <begin position="396"/>
        <end position="416"/>
    </location>
</feature>
<accession>A0ABR2D5E3</accession>
<comment type="caution">
    <text evidence="13">The sequence shown here is derived from an EMBL/GenBank/DDBJ whole genome shotgun (WGS) entry which is preliminary data.</text>
</comment>
<comment type="subcellular location">
    <subcellularLocation>
        <location evidence="1">Membrane</location>
        <topology evidence="1">Multi-pass membrane protein</topology>
    </subcellularLocation>
</comment>
<evidence type="ECO:0000256" key="9">
    <source>
        <dbReference type="ARBA" id="ARBA00038341"/>
    </source>
</evidence>
<feature type="domain" description="Cation/H+ exchanger transmembrane" evidence="11">
    <location>
        <begin position="99"/>
        <end position="475"/>
    </location>
</feature>
<keyword evidence="14" id="KW-1185">Reference proteome</keyword>
<organism evidence="13 14">
    <name type="scientific">Hibiscus sabdariffa</name>
    <name type="common">roselle</name>
    <dbReference type="NCBI Taxonomy" id="183260"/>
    <lineage>
        <taxon>Eukaryota</taxon>
        <taxon>Viridiplantae</taxon>
        <taxon>Streptophyta</taxon>
        <taxon>Embryophyta</taxon>
        <taxon>Tracheophyta</taxon>
        <taxon>Spermatophyta</taxon>
        <taxon>Magnoliopsida</taxon>
        <taxon>eudicotyledons</taxon>
        <taxon>Gunneridae</taxon>
        <taxon>Pentapetalae</taxon>
        <taxon>rosids</taxon>
        <taxon>malvids</taxon>
        <taxon>Malvales</taxon>
        <taxon>Malvaceae</taxon>
        <taxon>Malvoideae</taxon>
        <taxon>Hibiscus</taxon>
    </lineage>
</organism>
<dbReference type="InterPro" id="IPR006153">
    <property type="entry name" value="Cation/H_exchanger_TM"/>
</dbReference>
<feature type="domain" description="Cation/H(+) antiporter central" evidence="12">
    <location>
        <begin position="533"/>
        <end position="653"/>
    </location>
</feature>
<evidence type="ECO:0000256" key="4">
    <source>
        <dbReference type="ARBA" id="ARBA00022692"/>
    </source>
</evidence>
<evidence type="ECO:0000256" key="2">
    <source>
        <dbReference type="ARBA" id="ARBA00022448"/>
    </source>
</evidence>
<evidence type="ECO:0000256" key="3">
    <source>
        <dbReference type="ARBA" id="ARBA00022538"/>
    </source>
</evidence>
<feature type="transmembrane region" description="Helical" evidence="10">
    <location>
        <begin position="277"/>
        <end position="299"/>
    </location>
</feature>
<evidence type="ECO:0000259" key="11">
    <source>
        <dbReference type="Pfam" id="PF00999"/>
    </source>
</evidence>
<feature type="transmembrane region" description="Helical" evidence="10">
    <location>
        <begin position="423"/>
        <end position="442"/>
    </location>
</feature>
<dbReference type="Pfam" id="PF00999">
    <property type="entry name" value="Na_H_Exchanger"/>
    <property type="match status" value="1"/>
</dbReference>
<protein>
    <recommendedName>
        <fullName evidence="15">Cation/H+ exchanger domain-containing protein</fullName>
    </recommendedName>
</protein>
<gene>
    <name evidence="13" type="ORF">V6N12_060763</name>
</gene>
<dbReference type="EMBL" id="JBBPBM010000036">
    <property type="protein sequence ID" value="KAK8530001.1"/>
    <property type="molecule type" value="Genomic_DNA"/>
</dbReference>
<keyword evidence="8 10" id="KW-0472">Membrane</keyword>
<sequence length="879" mass="97572">MEGRKPNVIKFPIRCSSSISIIPYNPLPVPLQDTMALRSLAPNSTEAFTGEVCLKFPPKIVSPGLPALFLDKRRKSNFMDYSAPRLQLQVILFYVLTQATHILLKNLGLPLFVFQILAGMIFRVSDLGDYRYLINRSEDSVAVLGAIGGIGFLFFLFLSGVKMDVSLMFKSGMKAVYFGFLTALVPLLACLIMDNAYYPDDDFFNTNKFFLAVSYAGTSFPVIHNLLSELNILNSELGRLGLSAALIGDMVTLVLTICSLWMKAQGEVGTKRVLQDVGWAILFLVIVVFALRLGIKWMVKHIPKTSQKKDICFYLVILAFLLSPRITQLFHLHPKSGPFILGLVVPDGPPLGSTLVEKLDPIISGLFLPIFATTCGLRVDLASFKKDSKFQINQPIAAVVTLVVKFGVSLALAMFCKMPMRDSLVLAFVMISKGIVEIGYYSSMYDSMVISKPLYAFMIIMNIFIATIVSILVKWLYDPSRKYLCFHKKTIMNSKPNQELRVLGCVHVPGNVNSIINLLNACCPTRESSIALDVLHLVKLSGRATPLFIAHHKQKIMTSDDLYSENVVMAFEQFERDHPEVMSLNVFTAISPPHLMYEDICNLAIDHSTSFIVLPFHQRWYIDRSIESEDQTIRRLNCDILKMAPCSVGILVEGRRKLSSSTFRDTSSSESYSSYNTVVIFVGGKDDREALALAKRISQDKSVSLTVIHLKAKNSIGTILDENDRALDDEMLSGIKGSVNITYLEEQVSDGPETSDFLRSIVEKYQLFIVGRRYKYEDPQTSGLGNWCEFEEIASSKLSGSLSTNKQNKSLIASVERYKSLTLLNLGGLSLELSPELELSSEVSSWIGAGEGGGVMFCGRSTTCDGVTSCSSTKYGKKS</sequence>
<feature type="transmembrane region" description="Helical" evidence="10">
    <location>
        <begin position="240"/>
        <end position="262"/>
    </location>
</feature>
<dbReference type="InterPro" id="IPR038770">
    <property type="entry name" value="Na+/solute_symporter_sf"/>
</dbReference>
<keyword evidence="4 10" id="KW-0812">Transmembrane</keyword>
<dbReference type="InterPro" id="IPR057291">
    <property type="entry name" value="CHX17_2nd"/>
</dbReference>
<keyword evidence="2" id="KW-0813">Transport</keyword>
<dbReference type="Pfam" id="PF23256">
    <property type="entry name" value="CHX17_2nd"/>
    <property type="match status" value="1"/>
</dbReference>
<keyword evidence="3" id="KW-0633">Potassium transport</keyword>
<evidence type="ECO:0000259" key="12">
    <source>
        <dbReference type="Pfam" id="PF23256"/>
    </source>
</evidence>
<dbReference type="InterPro" id="IPR050794">
    <property type="entry name" value="CPA2_transporter"/>
</dbReference>
<comment type="similarity">
    <text evidence="9">Belongs to the monovalent cation:proton antiporter 2 (CPA2) transporter (TC 2.A.37) family. CHX (TC 2.A.37.4) subfamily.</text>
</comment>
<dbReference type="Gene3D" id="1.20.1530.20">
    <property type="match status" value="1"/>
</dbReference>
<keyword evidence="6 10" id="KW-1133">Transmembrane helix</keyword>
<dbReference type="PANTHER" id="PTHR32468:SF17">
    <property type="entry name" value="CATION_H(+) ANTIPORTER 4"/>
    <property type="match status" value="1"/>
</dbReference>
<dbReference type="PANTHER" id="PTHR32468">
    <property type="entry name" value="CATION/H + ANTIPORTER"/>
    <property type="match status" value="1"/>
</dbReference>
<evidence type="ECO:0000256" key="7">
    <source>
        <dbReference type="ARBA" id="ARBA00023065"/>
    </source>
</evidence>
<evidence type="ECO:0000256" key="5">
    <source>
        <dbReference type="ARBA" id="ARBA00022958"/>
    </source>
</evidence>
<evidence type="ECO:0000313" key="14">
    <source>
        <dbReference type="Proteomes" id="UP001472677"/>
    </source>
</evidence>
<evidence type="ECO:0000256" key="6">
    <source>
        <dbReference type="ARBA" id="ARBA00022989"/>
    </source>
</evidence>
<evidence type="ECO:0000256" key="10">
    <source>
        <dbReference type="SAM" id="Phobius"/>
    </source>
</evidence>
<keyword evidence="5" id="KW-0630">Potassium</keyword>
<proteinExistence type="inferred from homology"/>
<evidence type="ECO:0000256" key="1">
    <source>
        <dbReference type="ARBA" id="ARBA00004141"/>
    </source>
</evidence>
<feature type="transmembrane region" description="Helical" evidence="10">
    <location>
        <begin position="142"/>
        <end position="163"/>
    </location>
</feature>
<reference evidence="13 14" key="1">
    <citation type="journal article" date="2024" name="G3 (Bethesda)">
        <title>Genome assembly of Hibiscus sabdariffa L. provides insights into metabolisms of medicinal natural products.</title>
        <authorList>
            <person name="Kim T."/>
        </authorList>
    </citation>
    <scope>NUCLEOTIDE SEQUENCE [LARGE SCALE GENOMIC DNA]</scope>
    <source>
        <strain evidence="13">TK-2024</strain>
        <tissue evidence="13">Old leaves</tissue>
    </source>
</reference>
<feature type="transmembrane region" description="Helical" evidence="10">
    <location>
        <begin position="311"/>
        <end position="331"/>
    </location>
</feature>